<name>D8S5L2_SELML</name>
<evidence type="ECO:0000256" key="1">
    <source>
        <dbReference type="ARBA" id="ARBA00008773"/>
    </source>
</evidence>
<dbReference type="Pfam" id="PF00332">
    <property type="entry name" value="Glyco_hydro_17"/>
    <property type="match status" value="1"/>
</dbReference>
<keyword evidence="2 5" id="KW-0378">Hydrolase</keyword>
<protein>
    <recommendedName>
        <fullName evidence="8">Glucan endo-1,3-beta-D-glucosidase</fullName>
    </recommendedName>
</protein>
<dbReference type="STRING" id="88036.D8S5L2"/>
<dbReference type="OMA" id="FHIGRIC"/>
<keyword evidence="7" id="KW-1185">Reference proteome</keyword>
<evidence type="ECO:0000313" key="6">
    <source>
        <dbReference type="EMBL" id="EFJ20078.1"/>
    </source>
</evidence>
<dbReference type="InterPro" id="IPR017853">
    <property type="entry name" value="GH"/>
</dbReference>
<dbReference type="AlphaFoldDB" id="D8S5L2"/>
<dbReference type="Gene3D" id="3.20.20.80">
    <property type="entry name" value="Glycosidases"/>
    <property type="match status" value="1"/>
</dbReference>
<gene>
    <name evidence="6" type="ORF">SELMODRAFT_233178</name>
</gene>
<dbReference type="KEGG" id="smo:SELMODRAFT_233178"/>
<dbReference type="PANTHER" id="PTHR32227">
    <property type="entry name" value="GLUCAN ENDO-1,3-BETA-GLUCOSIDASE BG1-RELATED-RELATED"/>
    <property type="match status" value="1"/>
</dbReference>
<dbReference type="GO" id="GO:0004553">
    <property type="term" value="F:hydrolase activity, hydrolyzing O-glycosyl compounds"/>
    <property type="evidence" value="ECO:0007669"/>
    <property type="project" value="InterPro"/>
</dbReference>
<evidence type="ECO:0000256" key="5">
    <source>
        <dbReference type="RuleBase" id="RU004336"/>
    </source>
</evidence>
<dbReference type="InParanoid" id="D8S5L2"/>
<dbReference type="FunCoup" id="D8S5L2">
    <property type="interactions" value="98"/>
</dbReference>
<dbReference type="InterPro" id="IPR044965">
    <property type="entry name" value="Glyco_hydro_17_plant"/>
</dbReference>
<organism evidence="7">
    <name type="scientific">Selaginella moellendorffii</name>
    <name type="common">Spikemoss</name>
    <dbReference type="NCBI Taxonomy" id="88036"/>
    <lineage>
        <taxon>Eukaryota</taxon>
        <taxon>Viridiplantae</taxon>
        <taxon>Streptophyta</taxon>
        <taxon>Embryophyta</taxon>
        <taxon>Tracheophyta</taxon>
        <taxon>Lycopodiopsida</taxon>
        <taxon>Selaginellales</taxon>
        <taxon>Selaginellaceae</taxon>
        <taxon>Selaginella</taxon>
    </lineage>
</organism>
<keyword evidence="3 5" id="KW-0326">Glycosidase</keyword>
<dbReference type="Gramene" id="EFJ20078">
    <property type="protein sequence ID" value="EFJ20078"/>
    <property type="gene ID" value="SELMODRAFT_233178"/>
</dbReference>
<dbReference type="PROSITE" id="PS00587">
    <property type="entry name" value="GLYCOSYL_HYDROL_F17"/>
    <property type="match status" value="1"/>
</dbReference>
<dbReference type="InterPro" id="IPR000490">
    <property type="entry name" value="Glyco_hydro_17"/>
</dbReference>
<evidence type="ECO:0000256" key="3">
    <source>
        <dbReference type="ARBA" id="ARBA00023295"/>
    </source>
</evidence>
<dbReference type="FunFam" id="3.20.20.80:FF:000010">
    <property type="entry name" value="glucan endo-1,3-beta-glucosidase, basic"/>
    <property type="match status" value="1"/>
</dbReference>
<sequence>MRSNLQPFHIGRICMFKSAIGVNLGFSGNNLPSISRTVELIKSLPINIDRVKIFEANVDVIRAFAGSKLKMLVSVTNNEISSIASSSQAAANWVKDHIAPVASSTNIEFVAVGNEVLSPSRNDLVPAMRNIRSALDASNFRNIKVTTPLALNFLADGSFPPSKGSFRGDYSSILGSLLDFLSSTDSPFMVNVYPYFSWKNDQSIPLSYALFQSRQTVVSDGQYNYNNLLDAIVDTVYAAMEKSGHGNVKIAIGESGWPSSGGDGATTENAQAYLSGLINKINSGNGTPRVSGPLIANIFALYDENQKGGEEIERHFGLLRPDGTPKYSLP</sequence>
<dbReference type="GO" id="GO:0005975">
    <property type="term" value="P:carbohydrate metabolic process"/>
    <property type="evidence" value="ECO:0007669"/>
    <property type="project" value="InterPro"/>
</dbReference>
<evidence type="ECO:0008006" key="8">
    <source>
        <dbReference type="Google" id="ProtNLM"/>
    </source>
</evidence>
<comment type="similarity">
    <text evidence="1 4">Belongs to the glycosyl hydrolase 17 family.</text>
</comment>
<evidence type="ECO:0000256" key="2">
    <source>
        <dbReference type="ARBA" id="ARBA00022801"/>
    </source>
</evidence>
<accession>D8S5L2</accession>
<evidence type="ECO:0000313" key="7">
    <source>
        <dbReference type="Proteomes" id="UP000001514"/>
    </source>
</evidence>
<reference evidence="6 7" key="1">
    <citation type="journal article" date="2011" name="Science">
        <title>The Selaginella genome identifies genetic changes associated with the evolution of vascular plants.</title>
        <authorList>
            <person name="Banks J.A."/>
            <person name="Nishiyama T."/>
            <person name="Hasebe M."/>
            <person name="Bowman J.L."/>
            <person name="Gribskov M."/>
            <person name="dePamphilis C."/>
            <person name="Albert V.A."/>
            <person name="Aono N."/>
            <person name="Aoyama T."/>
            <person name="Ambrose B.A."/>
            <person name="Ashton N.W."/>
            <person name="Axtell M.J."/>
            <person name="Barker E."/>
            <person name="Barker M.S."/>
            <person name="Bennetzen J.L."/>
            <person name="Bonawitz N.D."/>
            <person name="Chapple C."/>
            <person name="Cheng C."/>
            <person name="Correa L.G."/>
            <person name="Dacre M."/>
            <person name="DeBarry J."/>
            <person name="Dreyer I."/>
            <person name="Elias M."/>
            <person name="Engstrom E.M."/>
            <person name="Estelle M."/>
            <person name="Feng L."/>
            <person name="Finet C."/>
            <person name="Floyd S.K."/>
            <person name="Frommer W.B."/>
            <person name="Fujita T."/>
            <person name="Gramzow L."/>
            <person name="Gutensohn M."/>
            <person name="Harholt J."/>
            <person name="Hattori M."/>
            <person name="Heyl A."/>
            <person name="Hirai T."/>
            <person name="Hiwatashi Y."/>
            <person name="Ishikawa M."/>
            <person name="Iwata M."/>
            <person name="Karol K.G."/>
            <person name="Koehler B."/>
            <person name="Kolukisaoglu U."/>
            <person name="Kubo M."/>
            <person name="Kurata T."/>
            <person name="Lalonde S."/>
            <person name="Li K."/>
            <person name="Li Y."/>
            <person name="Litt A."/>
            <person name="Lyons E."/>
            <person name="Manning G."/>
            <person name="Maruyama T."/>
            <person name="Michael T.P."/>
            <person name="Mikami K."/>
            <person name="Miyazaki S."/>
            <person name="Morinaga S."/>
            <person name="Murata T."/>
            <person name="Mueller-Roeber B."/>
            <person name="Nelson D.R."/>
            <person name="Obara M."/>
            <person name="Oguri Y."/>
            <person name="Olmstead R.G."/>
            <person name="Onodera N."/>
            <person name="Petersen B.L."/>
            <person name="Pils B."/>
            <person name="Prigge M."/>
            <person name="Rensing S.A."/>
            <person name="Riano-Pachon D.M."/>
            <person name="Roberts A.W."/>
            <person name="Sato Y."/>
            <person name="Scheller H.V."/>
            <person name="Schulz B."/>
            <person name="Schulz C."/>
            <person name="Shakirov E.V."/>
            <person name="Shibagaki N."/>
            <person name="Shinohara N."/>
            <person name="Shippen D.E."/>
            <person name="Soerensen I."/>
            <person name="Sotooka R."/>
            <person name="Sugimoto N."/>
            <person name="Sugita M."/>
            <person name="Sumikawa N."/>
            <person name="Tanurdzic M."/>
            <person name="Theissen G."/>
            <person name="Ulvskov P."/>
            <person name="Wakazuki S."/>
            <person name="Weng J.K."/>
            <person name="Willats W.W."/>
            <person name="Wipf D."/>
            <person name="Wolf P.G."/>
            <person name="Yang L."/>
            <person name="Zimmer A.D."/>
            <person name="Zhu Q."/>
            <person name="Mitros T."/>
            <person name="Hellsten U."/>
            <person name="Loque D."/>
            <person name="Otillar R."/>
            <person name="Salamov A."/>
            <person name="Schmutz J."/>
            <person name="Shapiro H."/>
            <person name="Lindquist E."/>
            <person name="Lucas S."/>
            <person name="Rokhsar D."/>
            <person name="Grigoriev I.V."/>
        </authorList>
    </citation>
    <scope>NUCLEOTIDE SEQUENCE [LARGE SCALE GENOMIC DNA]</scope>
</reference>
<dbReference type="eggNOG" id="ENOG502QQ3M">
    <property type="taxonomic scope" value="Eukaryota"/>
</dbReference>
<evidence type="ECO:0000256" key="4">
    <source>
        <dbReference type="RuleBase" id="RU004335"/>
    </source>
</evidence>
<dbReference type="HOGENOM" id="CLU_024953_0_0_1"/>
<dbReference type="Proteomes" id="UP000001514">
    <property type="component" value="Unassembled WGS sequence"/>
</dbReference>
<dbReference type="SUPFAM" id="SSF51445">
    <property type="entry name" value="(Trans)glycosidases"/>
    <property type="match status" value="1"/>
</dbReference>
<proteinExistence type="inferred from homology"/>
<dbReference type="EMBL" id="GL377603">
    <property type="protein sequence ID" value="EFJ20078.1"/>
    <property type="molecule type" value="Genomic_DNA"/>
</dbReference>